<dbReference type="PROSITE" id="PS50290">
    <property type="entry name" value="PI3_4_KINASE_3"/>
    <property type="match status" value="1"/>
</dbReference>
<feature type="region of interest" description="Disordered" evidence="17">
    <location>
        <begin position="746"/>
        <end position="765"/>
    </location>
</feature>
<evidence type="ECO:0000256" key="7">
    <source>
        <dbReference type="ARBA" id="ARBA00022527"/>
    </source>
</evidence>
<dbReference type="InterPro" id="IPR036940">
    <property type="entry name" value="PI3/4_kinase_cat_sf"/>
</dbReference>
<keyword evidence="8" id="KW-0227">DNA damage</keyword>
<dbReference type="Proteomes" id="UP000194127">
    <property type="component" value="Unassembled WGS sequence"/>
</dbReference>
<evidence type="ECO:0000256" key="11">
    <source>
        <dbReference type="ARBA" id="ARBA00025079"/>
    </source>
</evidence>
<dbReference type="Pfam" id="PF00454">
    <property type="entry name" value="PI3_PI4_kinase"/>
    <property type="match status" value="1"/>
</dbReference>
<evidence type="ECO:0000256" key="12">
    <source>
        <dbReference type="ARBA" id="ARBA00030020"/>
    </source>
</evidence>
<evidence type="ECO:0000256" key="6">
    <source>
        <dbReference type="ARBA" id="ARBA00020288"/>
    </source>
</evidence>
<gene>
    <name evidence="21" type="ORF">POSPLADRAFT_1137120</name>
</gene>
<evidence type="ECO:0000256" key="5">
    <source>
        <dbReference type="ARBA" id="ARBA00014619"/>
    </source>
</evidence>
<feature type="domain" description="FATC" evidence="20">
    <location>
        <begin position="3034"/>
        <end position="3072"/>
    </location>
</feature>
<dbReference type="Pfam" id="PF25030">
    <property type="entry name" value="M-HEAT_ATR"/>
    <property type="match status" value="1"/>
</dbReference>
<dbReference type="SMART" id="SM01343">
    <property type="entry name" value="FATC"/>
    <property type="match status" value="1"/>
</dbReference>
<evidence type="ECO:0000313" key="21">
    <source>
        <dbReference type="EMBL" id="OSX63993.1"/>
    </source>
</evidence>
<dbReference type="SUPFAM" id="SSF48371">
    <property type="entry name" value="ARM repeat"/>
    <property type="match status" value="1"/>
</dbReference>
<dbReference type="PROSITE" id="PS51189">
    <property type="entry name" value="FAT"/>
    <property type="match status" value="1"/>
</dbReference>
<evidence type="ECO:0000256" key="3">
    <source>
        <dbReference type="ARBA" id="ARBA00011370"/>
    </source>
</evidence>
<evidence type="ECO:0000256" key="1">
    <source>
        <dbReference type="ARBA" id="ARBA00004123"/>
    </source>
</evidence>
<feature type="compositionally biased region" description="Acidic residues" evidence="17">
    <location>
        <begin position="187"/>
        <end position="206"/>
    </location>
</feature>
<keyword evidence="9" id="KW-0418">Kinase</keyword>
<evidence type="ECO:0000259" key="20">
    <source>
        <dbReference type="PROSITE" id="PS51190"/>
    </source>
</evidence>
<evidence type="ECO:0000256" key="4">
    <source>
        <dbReference type="ARBA" id="ARBA00012513"/>
    </source>
</evidence>
<dbReference type="InterPro" id="IPR021668">
    <property type="entry name" value="TAN"/>
</dbReference>
<comment type="subcellular location">
    <subcellularLocation>
        <location evidence="1">Nucleus</location>
    </subcellularLocation>
</comment>
<dbReference type="GeneID" id="36329708"/>
<dbReference type="PANTHER" id="PTHR37079:SF4">
    <property type="entry name" value="SERINE_THREONINE-PROTEIN KINASE ATM"/>
    <property type="match status" value="1"/>
</dbReference>
<name>A0A1X6N6F5_9APHY</name>
<dbReference type="Gene3D" id="1.10.1070.11">
    <property type="entry name" value="Phosphatidylinositol 3-/4-kinase, catalytic domain"/>
    <property type="match status" value="1"/>
</dbReference>
<dbReference type="STRING" id="670580.A0A1X6N6F5"/>
<comment type="subunit">
    <text evidence="3">Associates with DNA double-strand breaks.</text>
</comment>
<evidence type="ECO:0000259" key="19">
    <source>
        <dbReference type="PROSITE" id="PS51189"/>
    </source>
</evidence>
<evidence type="ECO:0000313" key="22">
    <source>
        <dbReference type="Proteomes" id="UP000194127"/>
    </source>
</evidence>
<dbReference type="OrthoDB" id="381190at2759"/>
<comment type="similarity">
    <text evidence="2">Belongs to the PI3/PI4-kinase family. ATM subfamily.</text>
</comment>
<accession>A0A1X6N6F5</accession>
<dbReference type="InterPro" id="IPR014009">
    <property type="entry name" value="PIK_FAT"/>
</dbReference>
<dbReference type="SUPFAM" id="SSF56112">
    <property type="entry name" value="Protein kinase-like (PK-like)"/>
    <property type="match status" value="1"/>
</dbReference>
<dbReference type="InterPro" id="IPR000403">
    <property type="entry name" value="PI3/4_kinase_cat_dom"/>
</dbReference>
<protein>
    <recommendedName>
        <fullName evidence="5">Serine/threonine-protein kinase TEL1</fullName>
        <ecNumber evidence="4">2.7.11.1</ecNumber>
    </recommendedName>
    <alternativeName>
        <fullName evidence="12">ATM homolog</fullName>
    </alternativeName>
    <alternativeName>
        <fullName evidence="14 15">DNA-damage checkpoint kinase TEL1</fullName>
    </alternativeName>
    <alternativeName>
        <fullName evidence="6">Serine/threonine-protein kinase tel1</fullName>
    </alternativeName>
    <alternativeName>
        <fullName evidence="13">Telomere length regulation protein 1</fullName>
    </alternativeName>
</protein>
<dbReference type="Pfam" id="PF02260">
    <property type="entry name" value="FATC"/>
    <property type="match status" value="1"/>
</dbReference>
<dbReference type="InterPro" id="IPR044107">
    <property type="entry name" value="PIKKc_ATM"/>
</dbReference>
<evidence type="ECO:0000256" key="10">
    <source>
        <dbReference type="ARBA" id="ARBA00023242"/>
    </source>
</evidence>
<dbReference type="InterPro" id="IPR003152">
    <property type="entry name" value="FATC_dom"/>
</dbReference>
<keyword evidence="10" id="KW-0539">Nucleus</keyword>
<dbReference type="GO" id="GO:0006281">
    <property type="term" value="P:DNA repair"/>
    <property type="evidence" value="ECO:0007669"/>
    <property type="project" value="InterPro"/>
</dbReference>
<evidence type="ECO:0000256" key="16">
    <source>
        <dbReference type="ARBA" id="ARBA00047899"/>
    </source>
</evidence>
<dbReference type="Gene3D" id="3.30.1010.10">
    <property type="entry name" value="Phosphatidylinositol 3-kinase Catalytic Subunit, Chain A, domain 4"/>
    <property type="match status" value="1"/>
</dbReference>
<dbReference type="PANTHER" id="PTHR37079">
    <property type="entry name" value="SERINE/THREONINE-PROTEIN KINASE ATM"/>
    <property type="match status" value="1"/>
</dbReference>
<evidence type="ECO:0000256" key="13">
    <source>
        <dbReference type="ARBA" id="ARBA00030222"/>
    </source>
</evidence>
<feature type="domain" description="PI3K/PI4K catalytic" evidence="18">
    <location>
        <begin position="2704"/>
        <end position="3019"/>
    </location>
</feature>
<dbReference type="SMART" id="SM00146">
    <property type="entry name" value="PI3Kc"/>
    <property type="match status" value="1"/>
</dbReference>
<evidence type="ECO:0000256" key="8">
    <source>
        <dbReference type="ARBA" id="ARBA00022763"/>
    </source>
</evidence>
<evidence type="ECO:0000256" key="15">
    <source>
        <dbReference type="ARBA" id="ARBA00032467"/>
    </source>
</evidence>
<keyword evidence="9" id="KW-0808">Transferase</keyword>
<dbReference type="InterPro" id="IPR056802">
    <property type="entry name" value="ATR-like_M-HEAT"/>
</dbReference>
<comment type="catalytic activity">
    <reaction evidence="16">
        <text>L-threonyl-[protein] + ATP = O-phospho-L-threonyl-[protein] + ADP + H(+)</text>
        <dbReference type="Rhea" id="RHEA:46608"/>
        <dbReference type="Rhea" id="RHEA-COMP:11060"/>
        <dbReference type="Rhea" id="RHEA-COMP:11605"/>
        <dbReference type="ChEBI" id="CHEBI:15378"/>
        <dbReference type="ChEBI" id="CHEBI:30013"/>
        <dbReference type="ChEBI" id="CHEBI:30616"/>
        <dbReference type="ChEBI" id="CHEBI:61977"/>
        <dbReference type="ChEBI" id="CHEBI:456216"/>
        <dbReference type="EC" id="2.7.11.1"/>
    </reaction>
</comment>
<evidence type="ECO:0000259" key="18">
    <source>
        <dbReference type="PROSITE" id="PS50290"/>
    </source>
</evidence>
<dbReference type="EC" id="2.7.11.1" evidence="4"/>
<keyword evidence="22" id="KW-1185">Reference proteome</keyword>
<feature type="region of interest" description="Disordered" evidence="17">
    <location>
        <begin position="187"/>
        <end position="251"/>
    </location>
</feature>
<evidence type="ECO:0000256" key="17">
    <source>
        <dbReference type="SAM" id="MobiDB-lite"/>
    </source>
</evidence>
<dbReference type="PROSITE" id="PS51190">
    <property type="entry name" value="FATC"/>
    <property type="match status" value="1"/>
</dbReference>
<dbReference type="InterPro" id="IPR038980">
    <property type="entry name" value="ATM_plant"/>
</dbReference>
<reference evidence="21 22" key="1">
    <citation type="submission" date="2017-04" db="EMBL/GenBank/DDBJ databases">
        <title>Genome Sequence of the Model Brown-Rot Fungus Postia placenta SB12.</title>
        <authorList>
            <consortium name="DOE Joint Genome Institute"/>
            <person name="Gaskell J."/>
            <person name="Kersten P."/>
            <person name="Larrondo L.F."/>
            <person name="Canessa P."/>
            <person name="Martinez D."/>
            <person name="Hibbett D."/>
            <person name="Schmoll M."/>
            <person name="Kubicek C.P."/>
            <person name="Martinez A.T."/>
            <person name="Yadav J."/>
            <person name="Master E."/>
            <person name="Magnuson J.K."/>
            <person name="James T."/>
            <person name="Yaver D."/>
            <person name="Berka R."/>
            <person name="Labutti K."/>
            <person name="Lipzen A."/>
            <person name="Aerts A."/>
            <person name="Barry K."/>
            <person name="Henrissat B."/>
            <person name="Blanchette R."/>
            <person name="Grigoriev I."/>
            <person name="Cullen D."/>
        </authorList>
    </citation>
    <scope>NUCLEOTIDE SEQUENCE [LARGE SCALE GENOMIC DNA]</scope>
    <source>
        <strain evidence="21 22">MAD-698-R-SB12</strain>
    </source>
</reference>
<dbReference type="InterPro" id="IPR016024">
    <property type="entry name" value="ARM-type_fold"/>
</dbReference>
<organism evidence="21 22">
    <name type="scientific">Postia placenta MAD-698-R-SB12</name>
    <dbReference type="NCBI Taxonomy" id="670580"/>
    <lineage>
        <taxon>Eukaryota</taxon>
        <taxon>Fungi</taxon>
        <taxon>Dikarya</taxon>
        <taxon>Basidiomycota</taxon>
        <taxon>Agaricomycotina</taxon>
        <taxon>Agaricomycetes</taxon>
        <taxon>Polyporales</taxon>
        <taxon>Adustoporiaceae</taxon>
        <taxon>Rhodonia</taxon>
    </lineage>
</organism>
<dbReference type="CDD" id="cd05171">
    <property type="entry name" value="PIKKc_ATM"/>
    <property type="match status" value="1"/>
</dbReference>
<dbReference type="GO" id="GO:0005634">
    <property type="term" value="C:nucleus"/>
    <property type="evidence" value="ECO:0007669"/>
    <property type="project" value="UniProtKB-SubCell"/>
</dbReference>
<feature type="domain" description="FAT" evidence="19">
    <location>
        <begin position="1984"/>
        <end position="2587"/>
    </location>
</feature>
<dbReference type="RefSeq" id="XP_024340787.1">
    <property type="nucleotide sequence ID" value="XM_024484759.1"/>
</dbReference>
<comment type="function">
    <text evidence="11">Serine/threonine protein kinase which activates checkpoint signaling upon genotoxic stresses such as ionizing radiation (IR), ultraviolet light (UV), or DNA replication stalling, thereby acting as a DNA damage sensor. Recognizes the substrate consensus sequence [ST]-Q. Phosphorylates histone H2A to form H2AS128ph (gamma-H2A) at sites of DNA damage, involved in the regulation of DNA damage response mechanism. Required for the control of telomere length and genome stability.</text>
</comment>
<sequence length="3072" mass="345904">MPPRRDTTTRTSSRNTSSLTVVLDQLRSDKIKERQEGLSSLRTIFALDGTVLNLDEAGDGRAWLVVFQALFTAVLNEKSAFSKKSSSVAAATRRLADAAAGVRWLIERSVGRINTKVVKTVLVHLLQTMIHKGELFAPVALDYAKAVRCILAWRPHLEHLQEETWVRLLELGLNVVLKDSVRRQLEEVEEVQDNDTDEDESMEIDADGTSRFGEDEDFHTSVSATPVSQRKRKHRSPSQKPGRATASPAPRFRPVSAEQVEFMSILSLLLRSSSIPLLSPKYEKVLPALFHRLARFIRTNPGDSSLHHDYLVAVSAALSHVSLNARKVVSKFAHEAWDGLIGMWGTKNQKMKQDLVVVIRSLLPFLTAQPTTEGEMPEFAYGDGVAKLWHLLNAEVENRWGVHGLSLDCLRLQVVEPNGEAGTCGAFIADTFRYGWHFDSNQALAWAVLELQADCTEKLYHLAESSHLAGISSSRSATKRARLENPVAMLLDHIKVQTSSNSRAYYLQILLFFIDQYWPILHNGLQQDAQAVLLQFISFEDSAVQSWTFLCLAAIAHAVNTSHSRMPQHDTGLWDTVWTHAMRRINNSGVSRAACHTAFILLSHARVLLTSQRVLSEIESLAKDIDVQGPPFPYDSVCSFLVLALQVASQDVRLYRMQLEEKTLTWLTDAWRVEPGKKLRMPLNSSGDIMMLLESVCALSTRSSLVHSMLLPDCAIVETLVNYHRTAVIREFLLSARLSMSQDIGHKPDNLSASPNTPADNTSSGRHATLTEVHDLSQPGPRERRVSTFFLKALEESQTAWENREAAGHLTAEGIRCSLDLSVAALCFEAGLVMNGTRSTRRVIQAACRHLGSMVPCLKDSRWTVEERALLMAGLQPLVLVTTKQDNFVDWETLVLPDEGTGTKRQVLKTLRPEADQRIEQIMAARREIQRLVFQNADVQDVFGLLMATSRDILRLLVGASGDKTTLSGVGSVDETDGFGPVRTHATVEIPVASQQGSIYAALNSYVVAMCMSLLSIIPILESTSGEPTRDKDLTTLVLNCHDDQFLAIAQAFFSNIRSGKLTLSATSLNMFLDKFGELLTRYDYSKSERLQLLTIHFLDSTISVWSETNVASGPVGRRVRELWGFFCKMLKSGKVRSWKIRDQLIRFLDTYLTQDPKQEMWTVYGNGDDDDDDTSPTAILPSMGMDEDIRVRWRAAVVNARLFTISRNTNGNQLELYTNVHDHLGKTVEKYEHMLTRLLCLGNIMILSSLVRRGPYWHLLETALWRSEYSRHMEAVLAGVAARMGLTQLSELFACYASQIAFSIRQAGKDFLDFPPRLLGFKDKRELAIAAFHAFTPTNLIAGGEWKDVQHGHQLFAAHCKVVQKTDAEGVRECFPEIIGYQVVIGMATQPDNAELTEAYLETILKRRMERMDGPERLQFHMAQSADAIVVAILRTLGDQDYSEHGPIAVALLDACPGEATVATFRQLSRYRSIDDFIPHEPNLPSFDTKTILRSLIWLASYIPETQSMATSYHVLHRLFSDIQSTPIVNEQLRLLNGLCVWVALRHDQFQDRTLLYTLVNIAAIMMTQSDLARAAESILEWSFDLYHIAPERDTNLSDILIRISCVSYGYTMDLQDPYLTGLGREILEWVEDQALRLCSTDVLKMDVVKAFVAWPRTLPHDLQRLRDDLKGDELSAILRDHRLSSNRFRLVRRLRELACAPTDKGEQANPSDFWYLKGCILPASQLVDEDVDAFTSILSLTHGRLNTFGYIHEGRDALRDYHRAYANRKDLADTQDAARRAIIYSLLTMLDSAIATQVHAAYLTLRCLLSTYTPDAETQQAWSRNQHKVLQYFQERPVPFEQKATRDLAQSLNSQHAIDTSANLDTWVPFFTVLLCDTLGAYDPFFGSLMTILHSHLSFAEETLPVLVHTLLQIERASSSGERLPMRDEISRYLASILAYEQASVSCLHAVVDIVLHLRYFRPPNTSEPLAHDQWLNLDYSLLSQKAIKCGAYTTAVLFLELATEYGENAPLDTTILEETLFDIYSHIDEPDGFYGISTTDLRRFLMLRLHHEKQWDKAFQFHGAAFEARRTLGNDAQGLVKSLHSFGFNRLAVSALSAISNDAGQGDDANCLTYQLGWRTETWDLPEHTESRNAGVPLYKALRAVYRERSQSTVDRIVRQELVAEMQYLRCLGDENLAEIRQVTQNIMCLSQVRHWRARSTQVMLQNKSISLADWSTIDPDFAFDDAEPIMATRLALIQSAQQKEQRDQIGTLMSPFTRSLIDLEAKCLVTLSRVARRADQAQIALNSITRAQALLEPSPWEVSQEFANVLWLMKEPKLAVQSLQTSLSSLPLDLSAESVPGRIKRASLLACLGAWSSEASLEKPSDIVSRYFDPAVSILCQVENQDVRYEQASVYHQYAIFAEGQYHAIVNSPDALRFRVYVDRKNEEIKERQCQIQKTQAGTKEFIDLHRKLKAAEQILGQDTIKFNDHIRARRNFLSLSVDMYARGLATSDAFDNDSVIRLCSLWLANFEKADCKVEFGASLNRVPSRKFVFLAHQLAARLSKTPPPNAAKNQADLQALLLRMCREHPFHSLYQVFCLTAENALSQSAASSRRQSGRLESLSTHAERAAAACDLFDRLRQDDRRRDTVRDVELVCRACLQWAKYPIKDKSRHAPKGPLQVPDELLIRKIQKIRVPVITAHTPVDPSTQYKHCVWISRYDSTYSTAGGVNLPKITVCAGSDGRKYRQLFKGEGGDDLRQDAVMEQVFDLVNILLRDDRETRKRTLGVRDYKVIPLASQAGVLEFVDNTTPLGTWLAPAHSRYRPGDMSASDVNRHLAKKHKECNHEREPLLVLFLQLQKRFKPVMRHYFTEKHKNPTSWFAMRLKYARSVATTSIVGDVLGLGDRHTSNILMDNVTGEVIHIDLGIAFDQGKLLPVPERVPFRLTADMVDGLGISGTQGVFQRCAEETLRVLRDRSDVILTVLEVFKYDPLHSWAASELKMKRAQGSSNEVNELTGEAFRYAIGIDMASGTADEAADRALSAVKRKLAKTLSVEYTVNELISEATDPGNLAQMYQGKLIDYLHTVRC</sequence>
<evidence type="ECO:0000256" key="14">
    <source>
        <dbReference type="ARBA" id="ARBA00031460"/>
    </source>
</evidence>
<dbReference type="Pfam" id="PF11640">
    <property type="entry name" value="TAN"/>
    <property type="match status" value="1"/>
</dbReference>
<evidence type="ECO:0000256" key="9">
    <source>
        <dbReference type="ARBA" id="ARBA00022777"/>
    </source>
</evidence>
<dbReference type="EMBL" id="KZ110594">
    <property type="protein sequence ID" value="OSX63993.1"/>
    <property type="molecule type" value="Genomic_DNA"/>
</dbReference>
<proteinExistence type="inferred from homology"/>
<dbReference type="GO" id="GO:0004674">
    <property type="term" value="F:protein serine/threonine kinase activity"/>
    <property type="evidence" value="ECO:0007669"/>
    <property type="project" value="UniProtKB-KW"/>
</dbReference>
<keyword evidence="7" id="KW-0723">Serine/threonine-protein kinase</keyword>
<dbReference type="SMART" id="SM01342">
    <property type="entry name" value="TAN"/>
    <property type="match status" value="1"/>
</dbReference>
<dbReference type="InterPro" id="IPR011009">
    <property type="entry name" value="Kinase-like_dom_sf"/>
</dbReference>
<evidence type="ECO:0000256" key="2">
    <source>
        <dbReference type="ARBA" id="ARBA00010769"/>
    </source>
</evidence>
<feature type="compositionally biased region" description="Polar residues" evidence="17">
    <location>
        <begin position="751"/>
        <end position="765"/>
    </location>
</feature>